<dbReference type="EMBL" id="UGHX01000001">
    <property type="protein sequence ID" value="STP10849.1"/>
    <property type="molecule type" value="Genomic_DNA"/>
</dbReference>
<feature type="region of interest" description="Disordered" evidence="1">
    <location>
        <begin position="65"/>
        <end position="93"/>
    </location>
</feature>
<reference evidence="2 3" key="1">
    <citation type="submission" date="2018-06" db="EMBL/GenBank/DDBJ databases">
        <authorList>
            <consortium name="Pathogen Informatics"/>
            <person name="Doyle S."/>
        </authorList>
    </citation>
    <scope>NUCLEOTIDE SEQUENCE [LARGE SCALE GENOMIC DNA]</scope>
    <source>
        <strain evidence="2 3">NCTC12219</strain>
    </source>
</reference>
<dbReference type="GO" id="GO:0004813">
    <property type="term" value="F:alanine-tRNA ligase activity"/>
    <property type="evidence" value="ECO:0007669"/>
    <property type="project" value="UniProtKB-EC"/>
</dbReference>
<dbReference type="EC" id="6.1.1.7" evidence="2"/>
<keyword evidence="2" id="KW-0436">Ligase</keyword>
<protein>
    <submittedName>
        <fullName evidence="2">Alanyl-tRNA synthetase</fullName>
        <ecNumber evidence="2">6.1.1.7</ecNumber>
    </submittedName>
</protein>
<feature type="compositionally biased region" description="Polar residues" evidence="1">
    <location>
        <begin position="65"/>
        <end position="78"/>
    </location>
</feature>
<accession>A0A377JSA0</accession>
<name>A0A377JSA0_9HELI</name>
<evidence type="ECO:0000313" key="2">
    <source>
        <dbReference type="EMBL" id="STP10849.1"/>
    </source>
</evidence>
<evidence type="ECO:0000256" key="1">
    <source>
        <dbReference type="SAM" id="MobiDB-lite"/>
    </source>
</evidence>
<proteinExistence type="predicted"/>
<dbReference type="AlphaFoldDB" id="A0A377JSA0"/>
<keyword evidence="2" id="KW-0030">Aminoacyl-tRNA synthetase</keyword>
<evidence type="ECO:0000313" key="3">
    <source>
        <dbReference type="Proteomes" id="UP000255103"/>
    </source>
</evidence>
<sequence>MSRHSAYNSSLGNHSSDFMDFRVSDTIANADSMSSPPLKSIKSPTSITALVRSTSPYLQNTRIVDSKSLESQANSTIAESRPSRGAKTKPTYA</sequence>
<gene>
    <name evidence="2" type="ORF">NCTC12219_00730</name>
</gene>
<dbReference type="RefSeq" id="WP_147290510.1">
    <property type="nucleotide sequence ID" value="NZ_UGHX01000001.1"/>
</dbReference>
<organism evidence="2 3">
    <name type="scientific">Helicobacter cinaedi</name>
    <dbReference type="NCBI Taxonomy" id="213"/>
    <lineage>
        <taxon>Bacteria</taxon>
        <taxon>Pseudomonadati</taxon>
        <taxon>Campylobacterota</taxon>
        <taxon>Epsilonproteobacteria</taxon>
        <taxon>Campylobacterales</taxon>
        <taxon>Helicobacteraceae</taxon>
        <taxon>Helicobacter</taxon>
    </lineage>
</organism>
<dbReference type="Proteomes" id="UP000255103">
    <property type="component" value="Unassembled WGS sequence"/>
</dbReference>